<evidence type="ECO:0000313" key="3">
    <source>
        <dbReference type="Proteomes" id="UP001642540"/>
    </source>
</evidence>
<name>A0ABP1S1P7_9HEXA</name>
<reference evidence="2 3" key="1">
    <citation type="submission" date="2024-08" db="EMBL/GenBank/DDBJ databases">
        <authorList>
            <person name="Cucini C."/>
            <person name="Frati F."/>
        </authorList>
    </citation>
    <scope>NUCLEOTIDE SEQUENCE [LARGE SCALE GENOMIC DNA]</scope>
</reference>
<protein>
    <submittedName>
        <fullName evidence="2">Uncharacterized protein</fullName>
    </submittedName>
</protein>
<feature type="region of interest" description="Disordered" evidence="1">
    <location>
        <begin position="47"/>
        <end position="81"/>
    </location>
</feature>
<proteinExistence type="predicted"/>
<sequence length="171" mass="18918">MGRRTDNQKAIAAVKEASGSQKLNKRKRQEHENMKLSSFLLKHLKRTTDSSYDQTTSEPESFQDQGSEGSKKKNVARTSDDTRVEACTSLNDECLEKVESLVSHKTYSENQDGCSKDLKNDDHNGEGCADSSKKCQVVTKILTETAVTFAQSPDSATSKNIVCQTMLCCKV</sequence>
<gene>
    <name evidence="2" type="ORF">ODALV1_LOCUS28779</name>
</gene>
<evidence type="ECO:0000313" key="2">
    <source>
        <dbReference type="EMBL" id="CAL8141569.1"/>
    </source>
</evidence>
<evidence type="ECO:0000256" key="1">
    <source>
        <dbReference type="SAM" id="MobiDB-lite"/>
    </source>
</evidence>
<feature type="region of interest" description="Disordered" evidence="1">
    <location>
        <begin position="1"/>
        <end position="35"/>
    </location>
</feature>
<organism evidence="2 3">
    <name type="scientific">Orchesella dallaii</name>
    <dbReference type="NCBI Taxonomy" id="48710"/>
    <lineage>
        <taxon>Eukaryota</taxon>
        <taxon>Metazoa</taxon>
        <taxon>Ecdysozoa</taxon>
        <taxon>Arthropoda</taxon>
        <taxon>Hexapoda</taxon>
        <taxon>Collembola</taxon>
        <taxon>Entomobryomorpha</taxon>
        <taxon>Entomobryoidea</taxon>
        <taxon>Orchesellidae</taxon>
        <taxon>Orchesellinae</taxon>
        <taxon>Orchesella</taxon>
    </lineage>
</organism>
<keyword evidence="3" id="KW-1185">Reference proteome</keyword>
<dbReference type="Proteomes" id="UP001642540">
    <property type="component" value="Unassembled WGS sequence"/>
</dbReference>
<comment type="caution">
    <text evidence="2">The sequence shown here is derived from an EMBL/GenBank/DDBJ whole genome shotgun (WGS) entry which is preliminary data.</text>
</comment>
<accession>A0ABP1S1P7</accession>
<feature type="compositionally biased region" description="Polar residues" evidence="1">
    <location>
        <begin position="49"/>
        <end position="68"/>
    </location>
</feature>
<dbReference type="EMBL" id="CAXLJM020000147">
    <property type="protein sequence ID" value="CAL8141569.1"/>
    <property type="molecule type" value="Genomic_DNA"/>
</dbReference>